<evidence type="ECO:0000313" key="1">
    <source>
        <dbReference type="EMBL" id="KEQ12843.1"/>
    </source>
</evidence>
<gene>
    <name evidence="1" type="ORF">GZ77_20580</name>
</gene>
<keyword evidence="2" id="KW-1185">Reference proteome</keyword>
<organism evidence="1 2">
    <name type="scientific">Endozoicomonas montiporae</name>
    <dbReference type="NCBI Taxonomy" id="1027273"/>
    <lineage>
        <taxon>Bacteria</taxon>
        <taxon>Pseudomonadati</taxon>
        <taxon>Pseudomonadota</taxon>
        <taxon>Gammaproteobacteria</taxon>
        <taxon>Oceanospirillales</taxon>
        <taxon>Endozoicomonadaceae</taxon>
        <taxon>Endozoicomonas</taxon>
    </lineage>
</organism>
<name>A0A081N320_9GAMM</name>
<dbReference type="AlphaFoldDB" id="A0A081N320"/>
<proteinExistence type="predicted"/>
<dbReference type="RefSeq" id="WP_034878238.1">
    <property type="nucleotide sequence ID" value="NZ_JOKG01000004.1"/>
</dbReference>
<dbReference type="EMBL" id="JOKG01000004">
    <property type="protein sequence ID" value="KEQ12843.1"/>
    <property type="molecule type" value="Genomic_DNA"/>
</dbReference>
<sequence>MIQRGKDGIQKRLLKKCSYQDCDEGMVRAMLGTVSECAQCDGLGLVDAETGEALPKREIIRQLLIRLREEKRKFKEYSEGVRKQLQRLNDYERRH</sequence>
<accession>A0A081N320</accession>
<evidence type="ECO:0000313" key="2">
    <source>
        <dbReference type="Proteomes" id="UP000028006"/>
    </source>
</evidence>
<protein>
    <submittedName>
        <fullName evidence="1">Uncharacterized protein</fullName>
    </submittedName>
</protein>
<comment type="caution">
    <text evidence="1">The sequence shown here is derived from an EMBL/GenBank/DDBJ whole genome shotgun (WGS) entry which is preliminary data.</text>
</comment>
<dbReference type="Proteomes" id="UP000028006">
    <property type="component" value="Unassembled WGS sequence"/>
</dbReference>
<reference evidence="1 2" key="1">
    <citation type="submission" date="2014-06" db="EMBL/GenBank/DDBJ databases">
        <title>Whole Genome Sequences of Three Symbiotic Endozoicomonas Bacteria.</title>
        <authorList>
            <person name="Neave M.J."/>
            <person name="Apprill A."/>
            <person name="Voolstra C.R."/>
        </authorList>
    </citation>
    <scope>NUCLEOTIDE SEQUENCE [LARGE SCALE GENOMIC DNA]</scope>
    <source>
        <strain evidence="1 2">LMG 24815</strain>
    </source>
</reference>